<proteinExistence type="predicted"/>
<reference evidence="2 3" key="1">
    <citation type="journal article" date="2015" name="Genome Announc.">
        <title>Expanding the biotechnology potential of lactobacilli through comparative genomics of 213 strains and associated genera.</title>
        <authorList>
            <person name="Sun Z."/>
            <person name="Harris H.M."/>
            <person name="McCann A."/>
            <person name="Guo C."/>
            <person name="Argimon S."/>
            <person name="Zhang W."/>
            <person name="Yang X."/>
            <person name="Jeffery I.B."/>
            <person name="Cooney J.C."/>
            <person name="Kagawa T.F."/>
            <person name="Liu W."/>
            <person name="Song Y."/>
            <person name="Salvetti E."/>
            <person name="Wrobel A."/>
            <person name="Rasinkangas P."/>
            <person name="Parkhill J."/>
            <person name="Rea M.C."/>
            <person name="O'Sullivan O."/>
            <person name="Ritari J."/>
            <person name="Douillard F.P."/>
            <person name="Paul Ross R."/>
            <person name="Yang R."/>
            <person name="Briner A.E."/>
            <person name="Felis G.E."/>
            <person name="de Vos W.M."/>
            <person name="Barrangou R."/>
            <person name="Klaenhammer T.R."/>
            <person name="Caufield P.W."/>
            <person name="Cui Y."/>
            <person name="Zhang H."/>
            <person name="O'Toole P.W."/>
        </authorList>
    </citation>
    <scope>NUCLEOTIDE SEQUENCE [LARGE SCALE GENOMIC DNA]</scope>
    <source>
        <strain evidence="2 3">DSM 14857</strain>
    </source>
</reference>
<dbReference type="InterPro" id="IPR024529">
    <property type="entry name" value="ECF_trnsprt_substrate-spec"/>
</dbReference>
<keyword evidence="3" id="KW-1185">Reference proteome</keyword>
<protein>
    <submittedName>
        <fullName evidence="2">Uncharacterized protein</fullName>
    </submittedName>
</protein>
<dbReference type="Proteomes" id="UP000051647">
    <property type="component" value="Unassembled WGS sequence"/>
</dbReference>
<dbReference type="eggNOG" id="ENOG5032XKY">
    <property type="taxonomic scope" value="Bacteria"/>
</dbReference>
<dbReference type="PATRIC" id="fig|1423815.3.peg.594"/>
<dbReference type="NCBIfam" id="TIGR04518">
    <property type="entry name" value="ECF_S_folT_fam"/>
    <property type="match status" value="1"/>
</dbReference>
<keyword evidence="1" id="KW-0812">Transmembrane</keyword>
<keyword evidence="1" id="KW-0472">Membrane</keyword>
<dbReference type="InterPro" id="IPR030949">
    <property type="entry name" value="ECF_S_folate_fam"/>
</dbReference>
<dbReference type="GO" id="GO:0022857">
    <property type="term" value="F:transmembrane transporter activity"/>
    <property type="evidence" value="ECO:0007669"/>
    <property type="project" value="InterPro"/>
</dbReference>
<keyword evidence="1" id="KW-1133">Transmembrane helix</keyword>
<evidence type="ECO:0000313" key="2">
    <source>
        <dbReference type="EMBL" id="KRL66444.1"/>
    </source>
</evidence>
<name>A0A0R1SBW2_9LACO</name>
<organism evidence="2 3">
    <name type="scientific">Companilactobacillus versmoldensis DSM 14857 = KCTC 3814</name>
    <dbReference type="NCBI Taxonomy" id="1423815"/>
    <lineage>
        <taxon>Bacteria</taxon>
        <taxon>Bacillati</taxon>
        <taxon>Bacillota</taxon>
        <taxon>Bacilli</taxon>
        <taxon>Lactobacillales</taxon>
        <taxon>Lactobacillaceae</taxon>
        <taxon>Companilactobacillus</taxon>
    </lineage>
</organism>
<dbReference type="STRING" id="1423815.FC27_GL000586"/>
<gene>
    <name evidence="2" type="ORF">FC27_GL000586</name>
</gene>
<comment type="caution">
    <text evidence="2">The sequence shown here is derived from an EMBL/GenBank/DDBJ whole genome shotgun (WGS) entry which is preliminary data.</text>
</comment>
<dbReference type="Gene3D" id="1.10.1760.20">
    <property type="match status" value="1"/>
</dbReference>
<feature type="transmembrane region" description="Helical" evidence="1">
    <location>
        <begin position="50"/>
        <end position="70"/>
    </location>
</feature>
<accession>A0A0R1SBW2</accession>
<evidence type="ECO:0000313" key="3">
    <source>
        <dbReference type="Proteomes" id="UP000051647"/>
    </source>
</evidence>
<feature type="transmembrane region" description="Helical" evidence="1">
    <location>
        <begin position="20"/>
        <end position="38"/>
    </location>
</feature>
<evidence type="ECO:0000256" key="1">
    <source>
        <dbReference type="SAM" id="Phobius"/>
    </source>
</evidence>
<feature type="transmembrane region" description="Helical" evidence="1">
    <location>
        <begin position="116"/>
        <end position="139"/>
    </location>
</feature>
<feature type="transmembrane region" description="Helical" evidence="1">
    <location>
        <begin position="90"/>
        <end position="109"/>
    </location>
</feature>
<dbReference type="Pfam" id="PF12822">
    <property type="entry name" value="ECF_trnsprt"/>
    <property type="match status" value="1"/>
</dbReference>
<feature type="transmembrane region" description="Helical" evidence="1">
    <location>
        <begin position="159"/>
        <end position="176"/>
    </location>
</feature>
<sequence>MAAPLGDVKMNRSKESSTAINVHELTWMALLIALQMVLTKFSIGSNMLKVGFSFIAIALLGYYFGPIKAAMANVIADIITNTVFSTGGTFFFGFTVSAAVAGLIFGFMLHRRKVTVLNVFLTILVFTVVVNVLMNTLWISMMANLPFHVMLMTRLPKEAIALVYQTGILFIILKWISKSRFNRIGR</sequence>
<dbReference type="AlphaFoldDB" id="A0A0R1SBW2"/>
<dbReference type="EMBL" id="AZFA01000014">
    <property type="protein sequence ID" value="KRL66444.1"/>
    <property type="molecule type" value="Genomic_DNA"/>
</dbReference>